<keyword evidence="1" id="KW-0812">Transmembrane</keyword>
<name>A0ABV4D8W9_9LACT</name>
<comment type="caution">
    <text evidence="2">The sequence shown here is derived from an EMBL/GenBank/DDBJ whole genome shotgun (WGS) entry which is preliminary data.</text>
</comment>
<keyword evidence="3" id="KW-1185">Reference proteome</keyword>
<keyword evidence="1" id="KW-1133">Transmembrane helix</keyword>
<evidence type="ECO:0000256" key="1">
    <source>
        <dbReference type="SAM" id="Phobius"/>
    </source>
</evidence>
<dbReference type="RefSeq" id="WP_251713475.1">
    <property type="nucleotide sequence ID" value="NZ_JBCLSQ010000015.1"/>
</dbReference>
<protein>
    <submittedName>
        <fullName evidence="2">Alkaline shock response membrane anchor protein AmaP</fullName>
    </submittedName>
</protein>
<keyword evidence="1" id="KW-0472">Membrane</keyword>
<dbReference type="NCBIfam" id="NF033218">
    <property type="entry name" value="anchor_AmaP"/>
    <property type="match status" value="1"/>
</dbReference>
<evidence type="ECO:0000313" key="3">
    <source>
        <dbReference type="Proteomes" id="UP001565242"/>
    </source>
</evidence>
<feature type="transmembrane region" description="Helical" evidence="1">
    <location>
        <begin position="53"/>
        <end position="75"/>
    </location>
</feature>
<proteinExistence type="predicted"/>
<feature type="transmembrane region" description="Helical" evidence="1">
    <location>
        <begin position="7"/>
        <end position="25"/>
    </location>
</feature>
<gene>
    <name evidence="2" type="primary">amaP</name>
    <name evidence="2" type="ORF">AALM99_07080</name>
</gene>
<accession>A0ABV4D8W9</accession>
<dbReference type="Proteomes" id="UP001565242">
    <property type="component" value="Unassembled WGS sequence"/>
</dbReference>
<evidence type="ECO:0000313" key="2">
    <source>
        <dbReference type="EMBL" id="MEY8538201.1"/>
    </source>
</evidence>
<dbReference type="EMBL" id="JBCLSQ010000015">
    <property type="protein sequence ID" value="MEY8538201.1"/>
    <property type="molecule type" value="Genomic_DNA"/>
</dbReference>
<sequence length="186" mass="21405">MSPGKKFICIVLDILLLSIVVPTTWDYYNLVEYNDMTSSSSQLLYIGEYVPAYLFWGNVILAFVLILALIIIIFYPRTYVDIKLSTQSGKLTLKRSAIEGLVREKVIKNDYLKLPRINVVLHKNRIDIDVKGDIIPRVEVTKKAQLLEQEIVDYLKVFFGLEQPLKIKVEVNAIDKETNSKRSRVL</sequence>
<reference evidence="2 3" key="1">
    <citation type="submission" date="2024-03" db="EMBL/GenBank/DDBJ databases">
        <title>Mouse gut bacterial collection (mGBC) of GemPharmatech.</title>
        <authorList>
            <person name="He Y."/>
            <person name="Dong L."/>
            <person name="Wu D."/>
            <person name="Gao X."/>
            <person name="Lin Z."/>
        </authorList>
    </citation>
    <scope>NUCLEOTIDE SEQUENCE [LARGE SCALE GENOMIC DNA]</scope>
    <source>
        <strain evidence="2 3">20-218</strain>
    </source>
</reference>
<organism evidence="2 3">
    <name type="scientific">Lactococcus muris</name>
    <dbReference type="NCBI Taxonomy" id="2941330"/>
    <lineage>
        <taxon>Bacteria</taxon>
        <taxon>Bacillati</taxon>
        <taxon>Bacillota</taxon>
        <taxon>Bacilli</taxon>
        <taxon>Lactobacillales</taxon>
        <taxon>Streptococcaceae</taxon>
        <taxon>Lactococcus</taxon>
    </lineage>
</organism>